<feature type="domain" description="YSIRK Gram-positive signal peptide" evidence="4">
    <location>
        <begin position="4"/>
        <end position="22"/>
    </location>
</feature>
<comment type="caution">
    <text evidence="6">The sequence shown here is derived from an EMBL/GenBank/DDBJ whole genome shotgun (WGS) entry which is preliminary data.</text>
</comment>
<name>A0A3L9DUS9_9STRE</name>
<dbReference type="InterPro" id="IPR011505">
    <property type="entry name" value="Peptidase_M26_C_dom"/>
</dbReference>
<evidence type="ECO:0000256" key="1">
    <source>
        <dbReference type="ARBA" id="ARBA00022729"/>
    </source>
</evidence>
<feature type="region of interest" description="Disordered" evidence="2">
    <location>
        <begin position="104"/>
        <end position="141"/>
    </location>
</feature>
<protein>
    <submittedName>
        <fullName evidence="6">YSIRK-type signal peptide-containing protein</fullName>
    </submittedName>
</protein>
<dbReference type="RefSeq" id="WP_121835045.1">
    <property type="nucleotide sequence ID" value="NZ_RCVM01000005.1"/>
</dbReference>
<evidence type="ECO:0000256" key="3">
    <source>
        <dbReference type="SAM" id="Phobius"/>
    </source>
</evidence>
<dbReference type="AlphaFoldDB" id="A0A3L9DUS9"/>
<evidence type="ECO:0000256" key="2">
    <source>
        <dbReference type="SAM" id="MobiDB-lite"/>
    </source>
</evidence>
<dbReference type="GO" id="GO:0004222">
    <property type="term" value="F:metalloendopeptidase activity"/>
    <property type="evidence" value="ECO:0007669"/>
    <property type="project" value="InterPro"/>
</dbReference>
<dbReference type="Pfam" id="PF04650">
    <property type="entry name" value="YSIRK_signal"/>
    <property type="match status" value="1"/>
</dbReference>
<dbReference type="GO" id="GO:0005576">
    <property type="term" value="C:extracellular region"/>
    <property type="evidence" value="ECO:0007669"/>
    <property type="project" value="InterPro"/>
</dbReference>
<feature type="compositionally biased region" description="Basic and acidic residues" evidence="2">
    <location>
        <begin position="115"/>
        <end position="124"/>
    </location>
</feature>
<dbReference type="NCBIfam" id="TIGR01168">
    <property type="entry name" value="YSIRK_signal"/>
    <property type="match status" value="1"/>
</dbReference>
<keyword evidence="3" id="KW-0472">Membrane</keyword>
<evidence type="ECO:0000259" key="5">
    <source>
        <dbReference type="Pfam" id="PF07580"/>
    </source>
</evidence>
<organism evidence="6 7">
    <name type="scientific">Streptococcus hillyeri</name>
    <dbReference type="NCBI Taxonomy" id="2282420"/>
    <lineage>
        <taxon>Bacteria</taxon>
        <taxon>Bacillati</taxon>
        <taxon>Bacillota</taxon>
        <taxon>Bacilli</taxon>
        <taxon>Lactobacillales</taxon>
        <taxon>Streptococcaceae</taxon>
        <taxon>Streptococcus</taxon>
    </lineage>
</organism>
<dbReference type="Proteomes" id="UP000279194">
    <property type="component" value="Unassembled WGS sequence"/>
</dbReference>
<dbReference type="InterPro" id="IPR005877">
    <property type="entry name" value="YSIRK_signal_dom"/>
</dbReference>
<proteinExistence type="predicted"/>
<reference evidence="6 7" key="1">
    <citation type="submission" date="2018-10" db="EMBL/GenBank/DDBJ databases">
        <title>Streptococcus hillyeri sp. nov., isolated from equine tracheal sample.</title>
        <authorList>
            <person name="Macfadyen A.C."/>
            <person name="Waller A."/>
            <person name="Paterson G.K."/>
        </authorList>
    </citation>
    <scope>NUCLEOTIDE SEQUENCE [LARGE SCALE GENOMIC DNA]</scope>
    <source>
        <strain evidence="6 7">28462</strain>
    </source>
</reference>
<evidence type="ECO:0000313" key="6">
    <source>
        <dbReference type="EMBL" id="RLY03998.1"/>
    </source>
</evidence>
<evidence type="ECO:0000259" key="4">
    <source>
        <dbReference type="Pfam" id="PF04650"/>
    </source>
</evidence>
<dbReference type="EMBL" id="RCVM01000005">
    <property type="protein sequence ID" value="RLY03998.1"/>
    <property type="molecule type" value="Genomic_DNA"/>
</dbReference>
<keyword evidence="7" id="KW-1185">Reference proteome</keyword>
<feature type="transmembrane region" description="Helical" evidence="3">
    <location>
        <begin position="12"/>
        <end position="31"/>
    </location>
</feature>
<gene>
    <name evidence="6" type="ORF">EAF07_04000</name>
</gene>
<dbReference type="Pfam" id="PF07580">
    <property type="entry name" value="Peptidase_M26_C"/>
    <property type="match status" value="1"/>
</dbReference>
<feature type="domain" description="Peptidase M26 C-terminal" evidence="5">
    <location>
        <begin position="416"/>
        <end position="829"/>
    </location>
</feature>
<accession>A0A3L9DUS9</accession>
<evidence type="ECO:0000313" key="7">
    <source>
        <dbReference type="Proteomes" id="UP000279194"/>
    </source>
</evidence>
<dbReference type="OrthoDB" id="2414228at2"/>
<dbReference type="GO" id="GO:0008270">
    <property type="term" value="F:zinc ion binding"/>
    <property type="evidence" value="ECO:0007669"/>
    <property type="project" value="InterPro"/>
</dbReference>
<sequence>MPRIQRFSIKKLSVGVCSICIGYAFLSGAVVRADVVTDTAESTAVVVSDLKQASEDSAPLLTKEEQPILGSEPVLEDVEETQQLQPQDSESTALPLTKDLEVTDKVSPENTAVEAPKEVSKSEEDASAPLSQTGFRAATTATTGSQTAIDVLTEEAATFPNSKVIAILSSDDQKRLNEIVVTNFETKANEVALRDVVKPVTSLTIDQITKYLTPTITKLRTEAKNRGEDITNTEVLKGIVAQANKQALAAANADLYKDEAFSNLAPEAKTLLTSFLDKGLLATNQQLTVSQLRADLGALYRGVLYLQQQFSFAADLPERLVFDPQMISGTAERDTAYDRLKAYGTVSLKDPQRVKRSMTLLQNINQFQDRKVAYYTGTANPADLVERLAQEKGKSAADYFEEQTQALVGSVSGTRIFDLLKANRPELILPLLSQGKGLYAATTSKTVSVGMLASYVDQFPELANFNKARGDKQPELPFFAQPLAYQENFVKFLESVKVKPISFTLAIDTMNRYNTSGKIGWSPSEGDNAEKAVINFFVPMNYYDSTYSNAKNLGGMSTSQTSMRIFENRLMAKEAAGLAVFTHELTHSNDEEGLFGGTYQKNGRRKGQGAELYARGLFEVIDNTQNQKASEFVPVFNLNTAIEIAKTPNRVQAALPQTSKEALENYSRNLMDLVAYLEVKEAEAALASLSAEDQAIYFNKVAQVNPQLRSGAVDTARVANKSTNDQFVPFGKLGQAEFKPATSVADLVDQAAVSGQFIPRGVTPFIRNLDTNQYDNVPLLESFYAANVAPSGMNTVGDISFKRNAYEILGWQGWDAFVDYLSNRYTSDQEVFSKILADDTEKSWADYKKAQYNRLSELEAVNHLWETDTLMADLKVAIQKDLAVIKNFKAQVEPSWTTATVTDSEVASRLGFPTQATNVRKVKLAILRAALDYNELVETVLVKDQIETAKGSGLAQDAKPELIWEIAKGSGLVQEEKPELVWEIAKGSGLVQDAKPELVWETAKGPGLVQDAKPELIWEIAKGSGLVQDAKPELIWETAKGSGLVQEEKPELVWEIAKGSGLVQESKPELL</sequence>
<keyword evidence="3" id="KW-0812">Transmembrane</keyword>
<keyword evidence="1" id="KW-0732">Signal</keyword>
<keyword evidence="3" id="KW-1133">Transmembrane helix</keyword>